<dbReference type="RefSeq" id="XP_040681188.1">
    <property type="nucleotide sequence ID" value="XM_040820845.1"/>
</dbReference>
<dbReference type="GO" id="GO:0055086">
    <property type="term" value="P:nucleobase-containing small molecule metabolic process"/>
    <property type="evidence" value="ECO:0007669"/>
    <property type="project" value="UniProtKB-ARBA"/>
</dbReference>
<dbReference type="Proteomes" id="UP000030816">
    <property type="component" value="Unassembled WGS sequence"/>
</dbReference>
<dbReference type="AlphaFoldDB" id="A0A0B2X2Y5"/>
<evidence type="ECO:0000259" key="2">
    <source>
        <dbReference type="PROSITE" id="PS51747"/>
    </source>
</evidence>
<reference evidence="3 4" key="1">
    <citation type="journal article" date="2014" name="Proc. Natl. Acad. Sci. U.S.A.">
        <title>Trajectory and genomic determinants of fungal-pathogen speciation and host adaptation.</title>
        <authorList>
            <person name="Hu X."/>
            <person name="Xiao G."/>
            <person name="Zheng P."/>
            <person name="Shang Y."/>
            <person name="Su Y."/>
            <person name="Zhang X."/>
            <person name="Liu X."/>
            <person name="Zhan S."/>
            <person name="St Leger R.J."/>
            <person name="Wang C."/>
        </authorList>
    </citation>
    <scope>NUCLEOTIDE SEQUENCE [LARGE SCALE GENOMIC DNA]</scope>
    <source>
        <strain evidence="3 4">ARSEF 1941</strain>
    </source>
</reference>
<protein>
    <submittedName>
        <fullName evidence="3">Cytidine deaminase</fullName>
    </submittedName>
</protein>
<dbReference type="GO" id="GO:0072527">
    <property type="term" value="P:pyrimidine-containing compound metabolic process"/>
    <property type="evidence" value="ECO:0007669"/>
    <property type="project" value="UniProtKB-ARBA"/>
</dbReference>
<dbReference type="CDD" id="cd01283">
    <property type="entry name" value="cytidine_deaminase"/>
    <property type="match status" value="1"/>
</dbReference>
<dbReference type="GeneID" id="63736501"/>
<dbReference type="InterPro" id="IPR002125">
    <property type="entry name" value="CMP_dCMP_dom"/>
</dbReference>
<dbReference type="NCBIfam" id="NF004064">
    <property type="entry name" value="PRK05578.1"/>
    <property type="match status" value="1"/>
</dbReference>
<dbReference type="STRING" id="1081103.A0A0B2X2Y5"/>
<dbReference type="InterPro" id="IPR016193">
    <property type="entry name" value="Cytidine_deaminase-like"/>
</dbReference>
<gene>
    <name evidence="3" type="ORF">MAM_02046</name>
</gene>
<dbReference type="GO" id="GO:0005829">
    <property type="term" value="C:cytosol"/>
    <property type="evidence" value="ECO:0007669"/>
    <property type="project" value="TreeGrafter"/>
</dbReference>
<dbReference type="Pfam" id="PF00383">
    <property type="entry name" value="dCMP_cyt_deam_1"/>
    <property type="match status" value="1"/>
</dbReference>
<dbReference type="HOGENOM" id="CLU_097262_2_2_1"/>
<dbReference type="SUPFAM" id="SSF53927">
    <property type="entry name" value="Cytidine deaminase-like"/>
    <property type="match status" value="1"/>
</dbReference>
<comment type="caution">
    <text evidence="3">The sequence shown here is derived from an EMBL/GenBank/DDBJ whole genome shotgun (WGS) entry which is preliminary data.</text>
</comment>
<dbReference type="PANTHER" id="PTHR11644">
    <property type="entry name" value="CYTIDINE DEAMINASE"/>
    <property type="match status" value="1"/>
</dbReference>
<dbReference type="GO" id="GO:0004126">
    <property type="term" value="F:cytidine deaminase activity"/>
    <property type="evidence" value="ECO:0007669"/>
    <property type="project" value="UniProtKB-ARBA"/>
</dbReference>
<dbReference type="EMBL" id="AZHE01000003">
    <property type="protein sequence ID" value="KHO00123.1"/>
    <property type="molecule type" value="Genomic_DNA"/>
</dbReference>
<dbReference type="Gene3D" id="3.40.140.10">
    <property type="entry name" value="Cytidine Deaminase, domain 2"/>
    <property type="match status" value="1"/>
</dbReference>
<dbReference type="PROSITE" id="PS51747">
    <property type="entry name" value="CYT_DCMP_DEAMINASES_2"/>
    <property type="match status" value="1"/>
</dbReference>
<keyword evidence="4" id="KW-1185">Reference proteome</keyword>
<evidence type="ECO:0000256" key="1">
    <source>
        <dbReference type="ARBA" id="ARBA00006576"/>
    </source>
</evidence>
<evidence type="ECO:0000313" key="4">
    <source>
        <dbReference type="Proteomes" id="UP000030816"/>
    </source>
</evidence>
<feature type="domain" description="CMP/dCMP-type deaminase" evidence="2">
    <location>
        <begin position="29"/>
        <end position="160"/>
    </location>
</feature>
<dbReference type="PANTHER" id="PTHR11644:SF2">
    <property type="entry name" value="CYTIDINE DEAMINASE"/>
    <property type="match status" value="1"/>
</dbReference>
<dbReference type="GO" id="GO:0008270">
    <property type="term" value="F:zinc ion binding"/>
    <property type="evidence" value="ECO:0007669"/>
    <property type="project" value="TreeGrafter"/>
</dbReference>
<comment type="similarity">
    <text evidence="1">Belongs to the cytidine and deoxycytidylate deaminase family.</text>
</comment>
<name>A0A0B2X2Y5_METAS</name>
<sequence>MQASPPPTGSDSDPASVAAACKAHALTPAQFAALRDEATAAKASAYCPYSRFRVGAALLADDGAVTTGANVENASYPVGTCAERVALAKAVTAPGGRPRAFRAVAVASDASPPASPCGMCRQLWVSLSPVSCLLSPVSCLLVPFPFPSARSLVPRSLGPAADGRSIREFCDPHVPVIMFGGDGGFVVLTLQEVRLGFFLPGLDRGVASAKRADVPSVRSSV</sequence>
<dbReference type="InterPro" id="IPR050202">
    <property type="entry name" value="Cyt/Deoxycyt_deaminase"/>
</dbReference>
<accession>A0A0B2X2Y5</accession>
<dbReference type="OrthoDB" id="414540at2759"/>
<evidence type="ECO:0000313" key="3">
    <source>
        <dbReference type="EMBL" id="KHO00123.1"/>
    </source>
</evidence>
<proteinExistence type="inferred from homology"/>
<organism evidence="3 4">
    <name type="scientific">Metarhizium album (strain ARSEF 1941)</name>
    <dbReference type="NCBI Taxonomy" id="1081103"/>
    <lineage>
        <taxon>Eukaryota</taxon>
        <taxon>Fungi</taxon>
        <taxon>Dikarya</taxon>
        <taxon>Ascomycota</taxon>
        <taxon>Pezizomycotina</taxon>
        <taxon>Sordariomycetes</taxon>
        <taxon>Hypocreomycetidae</taxon>
        <taxon>Hypocreales</taxon>
        <taxon>Clavicipitaceae</taxon>
        <taxon>Metarhizium</taxon>
    </lineage>
</organism>